<dbReference type="AlphaFoldDB" id="A0A923J1X8"/>
<sequence>MYEYKFVSTDVEGIFTEESYEKVIEDHAKKDWRLVQILLKDFNSNGRPRIYQVILEREIVD</sequence>
<evidence type="ECO:0000313" key="1">
    <source>
        <dbReference type="EMBL" id="MBC2398170.1"/>
    </source>
</evidence>
<dbReference type="Pfam" id="PF13783">
    <property type="entry name" value="DUF4177"/>
    <property type="match status" value="1"/>
</dbReference>
<reference evidence="1 2" key="1">
    <citation type="submission" date="2020-04" db="EMBL/GenBank/DDBJ databases">
        <title>Genomic insights into acetone-butanol-ethanol (ABE) fermentation by sequencing solventogenic clostridia strains.</title>
        <authorList>
            <person name="Brown S."/>
        </authorList>
    </citation>
    <scope>NUCLEOTIDE SEQUENCE [LARGE SCALE GENOMIC DNA]</scope>
    <source>
        <strain evidence="1 2">DJ011</strain>
    </source>
</reference>
<evidence type="ECO:0000313" key="2">
    <source>
        <dbReference type="Proteomes" id="UP000563151"/>
    </source>
</evidence>
<organism evidence="1 2">
    <name type="scientific">Clostridium tetanomorphum</name>
    <dbReference type="NCBI Taxonomy" id="1553"/>
    <lineage>
        <taxon>Bacteria</taxon>
        <taxon>Bacillati</taxon>
        <taxon>Bacillota</taxon>
        <taxon>Clostridia</taxon>
        <taxon>Eubacteriales</taxon>
        <taxon>Clostridiaceae</taxon>
        <taxon>Clostridium</taxon>
    </lineage>
</organism>
<proteinExistence type="predicted"/>
<name>A0A923J1X8_CLOTT</name>
<protein>
    <submittedName>
        <fullName evidence="1">DUF4177 domain-containing protein</fullName>
    </submittedName>
</protein>
<dbReference type="InterPro" id="IPR025234">
    <property type="entry name" value="YjzH-like"/>
</dbReference>
<keyword evidence="2" id="KW-1185">Reference proteome</keyword>
<dbReference type="Proteomes" id="UP000563151">
    <property type="component" value="Unassembled WGS sequence"/>
</dbReference>
<gene>
    <name evidence="1" type="ORF">HGG79_10335</name>
</gene>
<comment type="caution">
    <text evidence="1">The sequence shown here is derived from an EMBL/GenBank/DDBJ whole genome shotgun (WGS) entry which is preliminary data.</text>
</comment>
<accession>A0A923J1X8</accession>
<dbReference type="RefSeq" id="WP_035145574.1">
    <property type="nucleotide sequence ID" value="NZ_JAAZWO010000011.1"/>
</dbReference>
<dbReference type="EMBL" id="JAAZWO010000011">
    <property type="protein sequence ID" value="MBC2398170.1"/>
    <property type="molecule type" value="Genomic_DNA"/>
</dbReference>